<proteinExistence type="predicted"/>
<gene>
    <name evidence="1" type="ORF">TIFTF001_050046</name>
</gene>
<evidence type="ECO:0000313" key="2">
    <source>
        <dbReference type="Proteomes" id="UP001187192"/>
    </source>
</evidence>
<keyword evidence="2" id="KW-1185">Reference proteome</keyword>
<accession>A0AA87Z7L3</accession>
<dbReference type="EMBL" id="BTGU01007709">
    <property type="protein sequence ID" value="GMN20533.1"/>
    <property type="molecule type" value="Genomic_DNA"/>
</dbReference>
<evidence type="ECO:0000313" key="1">
    <source>
        <dbReference type="EMBL" id="GMN20533.1"/>
    </source>
</evidence>
<sequence>MVPAQLWDGKGLLMARRRSDDGTVKGRRRLVSVRRRNVRVARER</sequence>
<reference evidence="1" key="1">
    <citation type="submission" date="2023-07" db="EMBL/GenBank/DDBJ databases">
        <title>draft genome sequence of fig (Ficus carica).</title>
        <authorList>
            <person name="Takahashi T."/>
            <person name="Nishimura K."/>
        </authorList>
    </citation>
    <scope>NUCLEOTIDE SEQUENCE</scope>
</reference>
<organism evidence="1 2">
    <name type="scientific">Ficus carica</name>
    <name type="common">Common fig</name>
    <dbReference type="NCBI Taxonomy" id="3494"/>
    <lineage>
        <taxon>Eukaryota</taxon>
        <taxon>Viridiplantae</taxon>
        <taxon>Streptophyta</taxon>
        <taxon>Embryophyta</taxon>
        <taxon>Tracheophyta</taxon>
        <taxon>Spermatophyta</taxon>
        <taxon>Magnoliopsida</taxon>
        <taxon>eudicotyledons</taxon>
        <taxon>Gunneridae</taxon>
        <taxon>Pentapetalae</taxon>
        <taxon>rosids</taxon>
        <taxon>fabids</taxon>
        <taxon>Rosales</taxon>
        <taxon>Moraceae</taxon>
        <taxon>Ficeae</taxon>
        <taxon>Ficus</taxon>
    </lineage>
</organism>
<name>A0AA87Z7L3_FICCA</name>
<protein>
    <submittedName>
        <fullName evidence="1">Uncharacterized protein</fullName>
    </submittedName>
</protein>
<dbReference type="AlphaFoldDB" id="A0AA87Z7L3"/>
<dbReference type="Proteomes" id="UP001187192">
    <property type="component" value="Unassembled WGS sequence"/>
</dbReference>
<comment type="caution">
    <text evidence="1">The sequence shown here is derived from an EMBL/GenBank/DDBJ whole genome shotgun (WGS) entry which is preliminary data.</text>
</comment>